<protein>
    <recommendedName>
        <fullName evidence="4">DUF5056 domain-containing protein</fullName>
    </recommendedName>
</protein>
<keyword evidence="1" id="KW-1133">Transmembrane helix</keyword>
<accession>U2QME8</accession>
<keyword evidence="1" id="KW-0812">Transmembrane</keyword>
<keyword evidence="3" id="KW-1185">Reference proteome</keyword>
<gene>
    <name evidence="2" type="ORF">HMPREF9135_0100</name>
</gene>
<dbReference type="Proteomes" id="UP000016648">
    <property type="component" value="Unassembled WGS sequence"/>
</dbReference>
<comment type="caution">
    <text evidence="2">The sequence shown here is derived from an EMBL/GenBank/DDBJ whole genome shotgun (WGS) entry which is preliminary data.</text>
</comment>
<dbReference type="AlphaFoldDB" id="U2QME8"/>
<feature type="transmembrane region" description="Helical" evidence="1">
    <location>
        <begin position="91"/>
        <end position="109"/>
    </location>
</feature>
<evidence type="ECO:0000313" key="2">
    <source>
        <dbReference type="EMBL" id="ERK39947.1"/>
    </source>
</evidence>
<sequence>MKDNDEELIARFFADNRQEIADDGFTRRVMERLPGKALWLNRLWTAACMLVGLGLFVLLDGAAAIQGVWLRLSGDLAGSLASFEFGGVSPFLIYLGVLSTAIVAVYNMAESTN</sequence>
<feature type="transmembrane region" description="Helical" evidence="1">
    <location>
        <begin position="43"/>
        <end position="70"/>
    </location>
</feature>
<evidence type="ECO:0008006" key="4">
    <source>
        <dbReference type="Google" id="ProtNLM"/>
    </source>
</evidence>
<name>U2QME8_9BACT</name>
<dbReference type="Pfam" id="PF16479">
    <property type="entry name" value="DUF5056"/>
    <property type="match status" value="1"/>
</dbReference>
<dbReference type="InterPro" id="IPR032129">
    <property type="entry name" value="DUF5056"/>
</dbReference>
<evidence type="ECO:0000313" key="3">
    <source>
        <dbReference type="Proteomes" id="UP000016648"/>
    </source>
</evidence>
<dbReference type="RefSeq" id="WP_021589076.1">
    <property type="nucleotide sequence ID" value="NZ_AWEY01000008.1"/>
</dbReference>
<proteinExistence type="predicted"/>
<dbReference type="PATRIC" id="fig|1115809.3.peg.571"/>
<organism evidence="2 3">
    <name type="scientific">Segatella baroniae F0067</name>
    <dbReference type="NCBI Taxonomy" id="1115809"/>
    <lineage>
        <taxon>Bacteria</taxon>
        <taxon>Pseudomonadati</taxon>
        <taxon>Bacteroidota</taxon>
        <taxon>Bacteroidia</taxon>
        <taxon>Bacteroidales</taxon>
        <taxon>Prevotellaceae</taxon>
        <taxon>Segatella</taxon>
    </lineage>
</organism>
<reference evidence="2 3" key="1">
    <citation type="submission" date="2013-08" db="EMBL/GenBank/DDBJ databases">
        <authorList>
            <person name="Durkin A.S."/>
            <person name="Haft D.R."/>
            <person name="McCorrison J."/>
            <person name="Torralba M."/>
            <person name="Gillis M."/>
            <person name="Haft D.H."/>
            <person name="Methe B."/>
            <person name="Sutton G."/>
            <person name="Nelson K.E."/>
        </authorList>
    </citation>
    <scope>NUCLEOTIDE SEQUENCE [LARGE SCALE GENOMIC DNA]</scope>
    <source>
        <strain evidence="2 3">F0067</strain>
    </source>
</reference>
<dbReference type="EMBL" id="AWEY01000008">
    <property type="protein sequence ID" value="ERK39947.1"/>
    <property type="molecule type" value="Genomic_DNA"/>
</dbReference>
<keyword evidence="1" id="KW-0472">Membrane</keyword>
<evidence type="ECO:0000256" key="1">
    <source>
        <dbReference type="SAM" id="Phobius"/>
    </source>
</evidence>